<evidence type="ECO:0000313" key="2">
    <source>
        <dbReference type="Proteomes" id="UP000467124"/>
    </source>
</evidence>
<accession>A0A7K2ILT3</accession>
<evidence type="ECO:0000313" key="1">
    <source>
        <dbReference type="EMBL" id="MYR30745.1"/>
    </source>
</evidence>
<reference evidence="1 2" key="1">
    <citation type="journal article" date="2019" name="Nat. Commun.">
        <title>The antimicrobial potential of Streptomyces from insect microbiomes.</title>
        <authorList>
            <person name="Chevrette M.G."/>
            <person name="Carlson C.M."/>
            <person name="Ortega H.E."/>
            <person name="Thomas C."/>
            <person name="Ananiev G.E."/>
            <person name="Barns K.J."/>
            <person name="Book A.J."/>
            <person name="Cagnazzo J."/>
            <person name="Carlos C."/>
            <person name="Flanigan W."/>
            <person name="Grubbs K.J."/>
            <person name="Horn H.A."/>
            <person name="Hoffmann F.M."/>
            <person name="Klassen J.L."/>
            <person name="Knack J.J."/>
            <person name="Lewin G.R."/>
            <person name="McDonald B.R."/>
            <person name="Muller L."/>
            <person name="Melo W.G.P."/>
            <person name="Pinto-Tomas A.A."/>
            <person name="Schmitz A."/>
            <person name="Wendt-Pienkowski E."/>
            <person name="Wildman S."/>
            <person name="Zhao M."/>
            <person name="Zhang F."/>
            <person name="Bugni T.S."/>
            <person name="Andes D.R."/>
            <person name="Pupo M.T."/>
            <person name="Currie C.R."/>
        </authorList>
    </citation>
    <scope>NUCLEOTIDE SEQUENCE [LARGE SCALE GENOMIC DNA]</scope>
    <source>
        <strain evidence="1 2">SID5840</strain>
    </source>
</reference>
<evidence type="ECO:0008006" key="3">
    <source>
        <dbReference type="Google" id="ProtNLM"/>
    </source>
</evidence>
<dbReference type="InterPro" id="IPR057369">
    <property type="entry name" value="VG15"/>
</dbReference>
<protein>
    <recommendedName>
        <fullName evidence="3">Capsid maturation protease</fullName>
    </recommendedName>
</protein>
<dbReference type="RefSeq" id="WP_161109944.1">
    <property type="nucleotide sequence ID" value="NZ_JBHXVI010000018.1"/>
</dbReference>
<sequence>MAALLRDLAGLWPIIRLGQFGRTVPQWQAAATATVNRYAMAATVLASDYYETERRYAEIPGLFVPDLVEVPEEKAAASFRWATSDLWIPEQRDPPPIEQRLATAKTKADGAAEKLVADAARETIVGAVEADLEARGWVRQAALGACSFCKLMAIRGPVYSDADAAGGDANSRFQGDGDFKFHDHCNCHAAVIFRGQTWAMPPHVREWKRVYDESTKDVTEGGAALRNAFRRALADA</sequence>
<gene>
    <name evidence="1" type="ORF">GTW20_00315</name>
</gene>
<dbReference type="Pfam" id="PF25310">
    <property type="entry name" value="VG15"/>
    <property type="match status" value="1"/>
</dbReference>
<dbReference type="Proteomes" id="UP000467124">
    <property type="component" value="Unassembled WGS sequence"/>
</dbReference>
<proteinExistence type="predicted"/>
<comment type="caution">
    <text evidence="1">The sequence shown here is derived from an EMBL/GenBank/DDBJ whole genome shotgun (WGS) entry which is preliminary data.</text>
</comment>
<organism evidence="1 2">
    <name type="scientific">Nocardiopsis alba</name>
    <dbReference type="NCBI Taxonomy" id="53437"/>
    <lineage>
        <taxon>Bacteria</taxon>
        <taxon>Bacillati</taxon>
        <taxon>Actinomycetota</taxon>
        <taxon>Actinomycetes</taxon>
        <taxon>Streptosporangiales</taxon>
        <taxon>Nocardiopsidaceae</taxon>
        <taxon>Nocardiopsis</taxon>
    </lineage>
</organism>
<name>A0A7K2ILT3_9ACTN</name>
<dbReference type="AlphaFoldDB" id="A0A7K2ILT3"/>
<dbReference type="EMBL" id="WWHY01000001">
    <property type="protein sequence ID" value="MYR30745.1"/>
    <property type="molecule type" value="Genomic_DNA"/>
</dbReference>